<feature type="compositionally biased region" description="Basic and acidic residues" evidence="1">
    <location>
        <begin position="1225"/>
        <end position="1237"/>
    </location>
</feature>
<dbReference type="Proteomes" id="UP000013070">
    <property type="component" value="Unassembled WGS sequence"/>
</dbReference>
<evidence type="ECO:0000259" key="2">
    <source>
        <dbReference type="Pfam" id="PF18013"/>
    </source>
</evidence>
<feature type="compositionally biased region" description="Polar residues" evidence="1">
    <location>
        <begin position="584"/>
        <end position="595"/>
    </location>
</feature>
<feature type="compositionally biased region" description="Polar residues" evidence="1">
    <location>
        <begin position="243"/>
        <end position="254"/>
    </location>
</feature>
<feature type="compositionally biased region" description="Low complexity" evidence="1">
    <location>
        <begin position="259"/>
        <end position="298"/>
    </location>
</feature>
<dbReference type="Gene3D" id="1.10.530.10">
    <property type="match status" value="1"/>
</dbReference>
<feature type="region of interest" description="Disordered" evidence="1">
    <location>
        <begin position="1105"/>
        <end position="1149"/>
    </location>
</feature>
<feature type="region of interest" description="Disordered" evidence="1">
    <location>
        <begin position="582"/>
        <end position="608"/>
    </location>
</feature>
<accession>N8VK95</accession>
<feature type="compositionally biased region" description="Low complexity" evidence="1">
    <location>
        <begin position="342"/>
        <end position="355"/>
    </location>
</feature>
<dbReference type="AlphaFoldDB" id="N8VK95"/>
<organism evidence="3 4">
    <name type="scientific">Acinetobacter variabilis</name>
    <dbReference type="NCBI Taxonomy" id="70346"/>
    <lineage>
        <taxon>Bacteria</taxon>
        <taxon>Pseudomonadati</taxon>
        <taxon>Pseudomonadota</taxon>
        <taxon>Gammaproteobacteria</taxon>
        <taxon>Moraxellales</taxon>
        <taxon>Moraxellaceae</taxon>
        <taxon>Acinetobacter</taxon>
    </lineage>
</organism>
<dbReference type="eggNOG" id="COG1196">
    <property type="taxonomic scope" value="Bacteria"/>
</dbReference>
<dbReference type="PATRIC" id="fig|1217710.3.peg.547"/>
<dbReference type="PANTHER" id="PTHR21525:SF9">
    <property type="entry name" value="CHANNEL_COLICIN DOMAIN-CONTAINING PROTEIN"/>
    <property type="match status" value="1"/>
</dbReference>
<feature type="region of interest" description="Disordered" evidence="1">
    <location>
        <begin position="1213"/>
        <end position="1237"/>
    </location>
</feature>
<feature type="compositionally biased region" description="Polar residues" evidence="1">
    <location>
        <begin position="379"/>
        <end position="394"/>
    </location>
</feature>
<feature type="region of interest" description="Disordered" evidence="1">
    <location>
        <begin position="110"/>
        <end position="230"/>
    </location>
</feature>
<feature type="compositionally biased region" description="Polar residues" evidence="1">
    <location>
        <begin position="184"/>
        <end position="229"/>
    </location>
</feature>
<feature type="compositionally biased region" description="Low complexity" evidence="1">
    <location>
        <begin position="1111"/>
        <end position="1133"/>
    </location>
</feature>
<protein>
    <recommendedName>
        <fullName evidence="2">Phage tail lysozyme domain-containing protein</fullName>
    </recommendedName>
</protein>
<feature type="compositionally biased region" description="Basic and acidic residues" evidence="1">
    <location>
        <begin position="112"/>
        <end position="127"/>
    </location>
</feature>
<feature type="compositionally biased region" description="Low complexity" evidence="1">
    <location>
        <begin position="315"/>
        <end position="334"/>
    </location>
</feature>
<evidence type="ECO:0000313" key="3">
    <source>
        <dbReference type="EMBL" id="ENV00347.1"/>
    </source>
</evidence>
<dbReference type="Pfam" id="PF18013">
    <property type="entry name" value="Phage_lysozyme2"/>
    <property type="match status" value="1"/>
</dbReference>
<reference evidence="3 4" key="1">
    <citation type="submission" date="2013-02" db="EMBL/GenBank/DDBJ databases">
        <title>The Genome Sequence of Acinetobacter sp. NIPH 899.</title>
        <authorList>
            <consortium name="The Broad Institute Genome Sequencing Platform"/>
            <consortium name="The Broad Institute Genome Sequencing Center for Infectious Disease"/>
            <person name="Cerqueira G."/>
            <person name="Feldgarden M."/>
            <person name="Courvalin P."/>
            <person name="Perichon B."/>
            <person name="Grillot-Courvalin C."/>
            <person name="Clermont D."/>
            <person name="Rocha E."/>
            <person name="Yoon E.-J."/>
            <person name="Nemec A."/>
            <person name="Walker B."/>
            <person name="Young S.K."/>
            <person name="Zeng Q."/>
            <person name="Gargeya S."/>
            <person name="Fitzgerald M."/>
            <person name="Haas B."/>
            <person name="Abouelleil A."/>
            <person name="Alvarado L."/>
            <person name="Arachchi H.M."/>
            <person name="Berlin A.M."/>
            <person name="Chapman S.B."/>
            <person name="Dewar J."/>
            <person name="Goldberg J."/>
            <person name="Griggs A."/>
            <person name="Gujja S."/>
            <person name="Hansen M."/>
            <person name="Howarth C."/>
            <person name="Imamovic A."/>
            <person name="Larimer J."/>
            <person name="McCowan C."/>
            <person name="Murphy C."/>
            <person name="Neiman D."/>
            <person name="Pearson M."/>
            <person name="Priest M."/>
            <person name="Roberts A."/>
            <person name="Saif S."/>
            <person name="Shea T."/>
            <person name="Sisk P."/>
            <person name="Sykes S."/>
            <person name="Wortman J."/>
            <person name="Nusbaum C."/>
            <person name="Birren B."/>
        </authorList>
    </citation>
    <scope>NUCLEOTIDE SEQUENCE [LARGE SCALE GENOMIC DNA]</scope>
    <source>
        <strain evidence="3 4">NIPH 899</strain>
    </source>
</reference>
<evidence type="ECO:0000313" key="4">
    <source>
        <dbReference type="Proteomes" id="UP000013070"/>
    </source>
</evidence>
<feature type="domain" description="Phage tail lysozyme" evidence="2">
    <location>
        <begin position="911"/>
        <end position="1058"/>
    </location>
</feature>
<gene>
    <name evidence="3" type="ORF">F969_00578</name>
</gene>
<name>N8VK95_9GAMM</name>
<feature type="region of interest" description="Disordered" evidence="1">
    <location>
        <begin position="243"/>
        <end position="418"/>
    </location>
</feature>
<feature type="compositionally biased region" description="Polar residues" evidence="1">
    <location>
        <begin position="134"/>
        <end position="143"/>
    </location>
</feature>
<feature type="compositionally biased region" description="Polar residues" evidence="1">
    <location>
        <begin position="1215"/>
        <end position="1224"/>
    </location>
</feature>
<dbReference type="HOGENOM" id="CLU_265541_0_0_6"/>
<sequence>MQGLKSDELGFLVGKPISLTDLHDELAGINGELGEIKKLLSGDNVVGIAPDSIDEIVGGFASSIASENEKKAADAPDNISAPVSRDTPNTGLLSHLDKLIASHVDGIVQAGSEDKQDSNKIQARDGMGRFVSPVRTSESVSISESRDIGKGFAFPGIQPGKETTQAGKESGPGGKESGQSGKEISQSINQNTAETLIQNITNSQVLNNANGRDSSTRESIATNHVSQDSKSTDFIADRQIIKDSTSLNSLASTETIRDSSNSKSNTSSQATKDSSSNRSSTSTVTATDSSNSKSSTNNQAVKDLNSSESTHIAKDSSNSKSSTSKQTATDSSSSVVAKTAKDSSSNHSSTSTATAKDSKSSVNNQTVKDSKSRDANGRFISNSTTTAEKISTPKSRGANGQFLPKDPDIKSGSDKDSLGTKIKNVGGKIADSISGLSAGNDQADPSVQAMGEVQAVLSPVGRGLGKLFSGNTNGVSRGQDRWYRRFFKQNTEKARADELANKKEQKLLSNIEKKESPEVSSNSGLLATLFLAFMGMLATLLLKGFQLLVSPLKFLGTFFAPLLKVLQALARAIGLKKLADRLGSPSSKAKSNKPGSTGPAGTVKPGAGKAGTAKAVMKKLPIVGALMSAGFLGKELYDIAGNDESKEVKTKQVGSAVGSTAGGIGGALGGAAAGAAVGSMVPLVGTLVGGIVGAVLGGIGGDKLGGILGDKFGDWVNDLRDSGFIDRMSRSWDVGVNAMSIMWRDFTALASAFWSGMVSGMQSAWSSMVTGVQTGWNAVSNTTQLMWQNVTSAFTTASDFIKTSWTVTTTVIGGALNTVWTSLGELASQLNEAIKAKTGIDIAKNVNDLKSTVAGWGESLKVAFSDFTVNVKNSLSSAFGDSYLGSVIGEAQGLVDTGNERLSTTKEQDANQTGVLNAFLKAGFSKNQAVALTAEVGRENGYNAKHLYGYHKDEANGAVNMGMISWQGERAKRLEAHMQKKGLIKNGKMVRSQEALDAQAEFVKQEISSGGYKATQKLFSESPNLDPEAYAKTLGKDYIKWAYGQNTLSSGKKFDWKSHDAKRRAYMKQAQAKVKDAPTPGVAPAIPFRPGYNAQTAKDAIESNKAKTGQAKGQDAAKTAPAATKTADQAVATPTAGNETAQAEQKDSNSIESLMQNFNTFDGMANVKQAVVTLLKNSADNVKIAHHAPRTKPVVPAVSVSAAPQVVDAPKVSVPLTSQASNQDSNRKVDDVSRDLSDRRIAHIVTGAYSSPN</sequence>
<dbReference type="PANTHER" id="PTHR21525">
    <property type="entry name" value="MOTILE SPERM PROTEIN"/>
    <property type="match status" value="1"/>
</dbReference>
<proteinExistence type="predicted"/>
<feature type="compositionally biased region" description="Low complexity" evidence="1">
    <location>
        <begin position="599"/>
        <end position="608"/>
    </location>
</feature>
<dbReference type="eggNOG" id="COG5283">
    <property type="taxonomic scope" value="Bacteria"/>
</dbReference>
<feature type="compositionally biased region" description="Basic and acidic residues" evidence="1">
    <location>
        <begin position="405"/>
        <end position="418"/>
    </location>
</feature>
<dbReference type="RefSeq" id="WP_004780824.1">
    <property type="nucleotide sequence ID" value="NZ_KB849398.1"/>
</dbReference>
<dbReference type="InterPro" id="IPR041219">
    <property type="entry name" value="Phage_lysozyme2"/>
</dbReference>
<keyword evidence="4" id="KW-1185">Reference proteome</keyword>
<evidence type="ECO:0000256" key="1">
    <source>
        <dbReference type="SAM" id="MobiDB-lite"/>
    </source>
</evidence>
<comment type="caution">
    <text evidence="3">The sequence shown here is derived from an EMBL/GenBank/DDBJ whole genome shotgun (WGS) entry which is preliminary data.</text>
</comment>
<dbReference type="EMBL" id="APPE01000031">
    <property type="protein sequence ID" value="ENV00347.1"/>
    <property type="molecule type" value="Genomic_DNA"/>
</dbReference>